<accession>A0ABW2G7A6</accession>
<dbReference type="Pfam" id="PF00144">
    <property type="entry name" value="Beta-lactamase"/>
    <property type="match status" value="1"/>
</dbReference>
<reference evidence="4" key="1">
    <citation type="journal article" date="2019" name="Int. J. Syst. Evol. Microbiol.">
        <title>The Global Catalogue of Microorganisms (GCM) 10K type strain sequencing project: providing services to taxonomists for standard genome sequencing and annotation.</title>
        <authorList>
            <consortium name="The Broad Institute Genomics Platform"/>
            <consortium name="The Broad Institute Genome Sequencing Center for Infectious Disease"/>
            <person name="Wu L."/>
            <person name="Ma J."/>
        </authorList>
    </citation>
    <scope>NUCLEOTIDE SEQUENCE [LARGE SCALE GENOMIC DNA]</scope>
    <source>
        <strain evidence="4">CGMCC 1.12859</strain>
    </source>
</reference>
<evidence type="ECO:0000313" key="3">
    <source>
        <dbReference type="EMBL" id="MFC7184393.1"/>
    </source>
</evidence>
<keyword evidence="1 3" id="KW-0378">Hydrolase</keyword>
<organism evidence="3 4">
    <name type="scientific">Kitasatospora paranensis</name>
    <dbReference type="NCBI Taxonomy" id="258053"/>
    <lineage>
        <taxon>Bacteria</taxon>
        <taxon>Bacillati</taxon>
        <taxon>Actinomycetota</taxon>
        <taxon>Actinomycetes</taxon>
        <taxon>Kitasatosporales</taxon>
        <taxon>Streptomycetaceae</taxon>
        <taxon>Kitasatospora</taxon>
    </lineage>
</organism>
<dbReference type="InterPro" id="IPR001466">
    <property type="entry name" value="Beta-lactam-related"/>
</dbReference>
<comment type="caution">
    <text evidence="3">The sequence shown here is derived from an EMBL/GenBank/DDBJ whole genome shotgun (WGS) entry which is preliminary data.</text>
</comment>
<dbReference type="Gene3D" id="3.40.710.10">
    <property type="entry name" value="DD-peptidase/beta-lactamase superfamily"/>
    <property type="match status" value="1"/>
</dbReference>
<evidence type="ECO:0000313" key="4">
    <source>
        <dbReference type="Proteomes" id="UP001596435"/>
    </source>
</evidence>
<sequence length="338" mass="35962">MTTTTPWTSTAAAALADALETAVHHRGVPGGVLLLGDCAGTGRLVHARGTVAPECGPAAPDEHTRYDLASLTKITSTWALTGRALTDGLLGLDEPIAARFPELPLPGGGLTVRQLLTHSSGLEPVTRLDRYLLTDRPLAELLCAAPLVSPPGREHRYIDRGFVLLGLLLAAAHRRRLEVLADDYWAEVGMNETEFGPLRRSPQVAPTEQRLRGAPRTWGVPHDPNAALLGGVAGHAGVFSTAADLATFAEHLLAGDRWLAESLRPQIAIEAGRSRGLCWIVTDAGVAYHHGYTGTSLYLAPATGRYLALLTNAVYHGFSASRLTPLRDLALALLEQDG</sequence>
<evidence type="ECO:0000259" key="2">
    <source>
        <dbReference type="Pfam" id="PF00144"/>
    </source>
</evidence>
<dbReference type="EC" id="3.-.-.-" evidence="3"/>
<keyword evidence="4" id="KW-1185">Reference proteome</keyword>
<dbReference type="RefSeq" id="WP_380232748.1">
    <property type="nucleotide sequence ID" value="NZ_JBHSVH010000002.1"/>
</dbReference>
<proteinExistence type="predicted"/>
<dbReference type="EMBL" id="JBHTAJ010000100">
    <property type="protein sequence ID" value="MFC7184393.1"/>
    <property type="molecule type" value="Genomic_DNA"/>
</dbReference>
<protein>
    <submittedName>
        <fullName evidence="3">Serine hydrolase domain-containing protein</fullName>
        <ecNumber evidence="3">3.-.-.-</ecNumber>
    </submittedName>
</protein>
<dbReference type="InterPro" id="IPR050789">
    <property type="entry name" value="Diverse_Enzym_Activities"/>
</dbReference>
<feature type="domain" description="Beta-lactamase-related" evidence="2">
    <location>
        <begin position="17"/>
        <end position="330"/>
    </location>
</feature>
<dbReference type="PANTHER" id="PTHR43283:SF11">
    <property type="entry name" value="BETA-LACTAMASE-RELATED DOMAIN-CONTAINING PROTEIN"/>
    <property type="match status" value="1"/>
</dbReference>
<gene>
    <name evidence="3" type="ORF">ACFQMG_33060</name>
</gene>
<dbReference type="InterPro" id="IPR012338">
    <property type="entry name" value="Beta-lactam/transpept-like"/>
</dbReference>
<dbReference type="SUPFAM" id="SSF56601">
    <property type="entry name" value="beta-lactamase/transpeptidase-like"/>
    <property type="match status" value="1"/>
</dbReference>
<dbReference type="GO" id="GO:0016787">
    <property type="term" value="F:hydrolase activity"/>
    <property type="evidence" value="ECO:0007669"/>
    <property type="project" value="UniProtKB-KW"/>
</dbReference>
<evidence type="ECO:0000256" key="1">
    <source>
        <dbReference type="ARBA" id="ARBA00022801"/>
    </source>
</evidence>
<name>A0ABW2G7A6_9ACTN</name>
<dbReference type="Proteomes" id="UP001596435">
    <property type="component" value="Unassembled WGS sequence"/>
</dbReference>
<dbReference type="PANTHER" id="PTHR43283">
    <property type="entry name" value="BETA-LACTAMASE-RELATED"/>
    <property type="match status" value="1"/>
</dbReference>